<dbReference type="AlphaFoldDB" id="A0A382FIR1"/>
<feature type="non-terminal residue" evidence="9">
    <location>
        <position position="1"/>
    </location>
</feature>
<feature type="transmembrane region" description="Helical" evidence="7">
    <location>
        <begin position="268"/>
        <end position="288"/>
    </location>
</feature>
<evidence type="ECO:0000256" key="5">
    <source>
        <dbReference type="ARBA" id="ARBA00022989"/>
    </source>
</evidence>
<keyword evidence="2" id="KW-0813">Transport</keyword>
<name>A0A382FIR1_9ZZZZ</name>
<sequence length="460" mass="51496">DMAFELIRFLNTDRIWDLRYRVEARYAASRGRSFVPVMSPMPHVNAAAFERHVRDNSDLPQRIKDGFLLFDRLMEMSRFRPVTPVGQLLWDEHKRAYEKAVHHTYSPAQALQRGQALVQAELDLLHADTAFPRVDWAWPVAGIVILAITGLGIALCRGGRQGLRQLALPESIAGFAFVSPWLVGLLVLTAGPILVSIVYSFCRYDVLHPAEFVGLDNYRLLFTDDPLFWKSLANTAFMMIGVPVGMAVGLAIAMLLNTEVKGMQAYRTVYYLPAIVPMVAASLLWIWVLNPEVGLVNSLLRTSGVSDPPNWLQSSSWLVGSKTSIMLMGLWSAGSGMVIWLAGLKGIPQHLYEAAEIDGAGVFGRFVNVTLPMLSPYIFFNLIMGVIGTMQVFTQAYIMTEGGPDDSTMFYAYYLFNNAFRYFKMGYASALAWILFIIVLALTLFQLKIAPRWVHYESDG</sequence>
<evidence type="ECO:0000256" key="7">
    <source>
        <dbReference type="SAM" id="Phobius"/>
    </source>
</evidence>
<accession>A0A382FIR1</accession>
<dbReference type="InterPro" id="IPR000515">
    <property type="entry name" value="MetI-like"/>
</dbReference>
<dbReference type="InterPro" id="IPR051393">
    <property type="entry name" value="ABC_transporter_permease"/>
</dbReference>
<dbReference type="PROSITE" id="PS50928">
    <property type="entry name" value="ABC_TM1"/>
    <property type="match status" value="1"/>
</dbReference>
<keyword evidence="3" id="KW-1003">Cell membrane</keyword>
<feature type="transmembrane region" description="Helical" evidence="7">
    <location>
        <begin position="425"/>
        <end position="445"/>
    </location>
</feature>
<evidence type="ECO:0000256" key="2">
    <source>
        <dbReference type="ARBA" id="ARBA00022448"/>
    </source>
</evidence>
<evidence type="ECO:0000256" key="4">
    <source>
        <dbReference type="ARBA" id="ARBA00022692"/>
    </source>
</evidence>
<evidence type="ECO:0000256" key="6">
    <source>
        <dbReference type="ARBA" id="ARBA00023136"/>
    </source>
</evidence>
<keyword evidence="5 7" id="KW-1133">Transmembrane helix</keyword>
<evidence type="ECO:0000256" key="1">
    <source>
        <dbReference type="ARBA" id="ARBA00004651"/>
    </source>
</evidence>
<keyword evidence="6 7" id="KW-0472">Membrane</keyword>
<dbReference type="SUPFAM" id="SSF161098">
    <property type="entry name" value="MetI-like"/>
    <property type="match status" value="1"/>
</dbReference>
<dbReference type="Gene3D" id="1.10.3720.10">
    <property type="entry name" value="MetI-like"/>
    <property type="match status" value="1"/>
</dbReference>
<feature type="transmembrane region" description="Helical" evidence="7">
    <location>
        <begin position="378"/>
        <end position="398"/>
    </location>
</feature>
<dbReference type="Pfam" id="PF00528">
    <property type="entry name" value="BPD_transp_1"/>
    <property type="match status" value="1"/>
</dbReference>
<dbReference type="CDD" id="cd06261">
    <property type="entry name" value="TM_PBP2"/>
    <property type="match status" value="1"/>
</dbReference>
<protein>
    <recommendedName>
        <fullName evidence="8">ABC transmembrane type-1 domain-containing protein</fullName>
    </recommendedName>
</protein>
<gene>
    <name evidence="9" type="ORF">METZ01_LOCUS215048</name>
</gene>
<feature type="transmembrane region" description="Helical" evidence="7">
    <location>
        <begin position="136"/>
        <end position="156"/>
    </location>
</feature>
<dbReference type="GO" id="GO:0005886">
    <property type="term" value="C:plasma membrane"/>
    <property type="evidence" value="ECO:0007669"/>
    <property type="project" value="UniProtKB-SubCell"/>
</dbReference>
<comment type="subcellular location">
    <subcellularLocation>
        <location evidence="1">Cell membrane</location>
        <topology evidence="1">Multi-pass membrane protein</topology>
    </subcellularLocation>
</comment>
<feature type="transmembrane region" description="Helical" evidence="7">
    <location>
        <begin position="177"/>
        <end position="199"/>
    </location>
</feature>
<feature type="transmembrane region" description="Helical" evidence="7">
    <location>
        <begin position="325"/>
        <end position="344"/>
    </location>
</feature>
<evidence type="ECO:0000313" key="9">
    <source>
        <dbReference type="EMBL" id="SVB62194.1"/>
    </source>
</evidence>
<organism evidence="9">
    <name type="scientific">marine metagenome</name>
    <dbReference type="NCBI Taxonomy" id="408172"/>
    <lineage>
        <taxon>unclassified sequences</taxon>
        <taxon>metagenomes</taxon>
        <taxon>ecological metagenomes</taxon>
    </lineage>
</organism>
<dbReference type="PANTHER" id="PTHR30193">
    <property type="entry name" value="ABC TRANSPORTER PERMEASE PROTEIN"/>
    <property type="match status" value="1"/>
</dbReference>
<proteinExistence type="predicted"/>
<dbReference type="EMBL" id="UINC01049886">
    <property type="protein sequence ID" value="SVB62194.1"/>
    <property type="molecule type" value="Genomic_DNA"/>
</dbReference>
<keyword evidence="4 7" id="KW-0812">Transmembrane</keyword>
<feature type="domain" description="ABC transmembrane type-1" evidence="8">
    <location>
        <begin position="231"/>
        <end position="446"/>
    </location>
</feature>
<reference evidence="9" key="1">
    <citation type="submission" date="2018-05" db="EMBL/GenBank/DDBJ databases">
        <authorList>
            <person name="Lanie J.A."/>
            <person name="Ng W.-L."/>
            <person name="Kazmierczak K.M."/>
            <person name="Andrzejewski T.M."/>
            <person name="Davidsen T.M."/>
            <person name="Wayne K.J."/>
            <person name="Tettelin H."/>
            <person name="Glass J.I."/>
            <person name="Rusch D."/>
            <person name="Podicherti R."/>
            <person name="Tsui H.-C.T."/>
            <person name="Winkler M.E."/>
        </authorList>
    </citation>
    <scope>NUCLEOTIDE SEQUENCE</scope>
</reference>
<evidence type="ECO:0000259" key="8">
    <source>
        <dbReference type="PROSITE" id="PS50928"/>
    </source>
</evidence>
<dbReference type="InterPro" id="IPR035906">
    <property type="entry name" value="MetI-like_sf"/>
</dbReference>
<feature type="transmembrane region" description="Helical" evidence="7">
    <location>
        <begin position="236"/>
        <end position="256"/>
    </location>
</feature>
<dbReference type="GO" id="GO:0055085">
    <property type="term" value="P:transmembrane transport"/>
    <property type="evidence" value="ECO:0007669"/>
    <property type="project" value="InterPro"/>
</dbReference>
<evidence type="ECO:0000256" key="3">
    <source>
        <dbReference type="ARBA" id="ARBA00022475"/>
    </source>
</evidence>
<dbReference type="PANTHER" id="PTHR30193:SF1">
    <property type="entry name" value="ABC TRANSPORTER PERMEASE PROTEIN YESP-RELATED"/>
    <property type="match status" value="1"/>
</dbReference>